<dbReference type="Proteomes" id="UP000025229">
    <property type="component" value="Chromosome"/>
</dbReference>
<dbReference type="GO" id="GO:0003887">
    <property type="term" value="F:DNA-directed DNA polymerase activity"/>
    <property type="evidence" value="ECO:0007669"/>
    <property type="project" value="InterPro"/>
</dbReference>
<dbReference type="GO" id="GO:0006260">
    <property type="term" value="P:DNA replication"/>
    <property type="evidence" value="ECO:0007669"/>
    <property type="project" value="InterPro"/>
</dbReference>
<dbReference type="eggNOG" id="COG2176">
    <property type="taxonomic scope" value="Bacteria"/>
</dbReference>
<protein>
    <submittedName>
        <fullName evidence="4">Dnaq: exonuclease, DNA polymerase III, epsilon subunit family</fullName>
    </submittedName>
</protein>
<dbReference type="SUPFAM" id="SSF46600">
    <property type="entry name" value="C-terminal UvrC-binding domain of UvrB"/>
    <property type="match status" value="1"/>
</dbReference>
<dbReference type="KEGG" id="rrd:RradSPS_0254"/>
<dbReference type="InterPro" id="IPR047296">
    <property type="entry name" value="GIY-YIG_UvrC_Cho"/>
</dbReference>
<keyword evidence="1 4" id="KW-0540">Nuclease</keyword>
<dbReference type="EMBL" id="CP007514">
    <property type="protein sequence ID" value="AHY45537.1"/>
    <property type="molecule type" value="Genomic_DNA"/>
</dbReference>
<feature type="domain" description="UVR" evidence="2">
    <location>
        <begin position="452"/>
        <end position="487"/>
    </location>
</feature>
<name>A0A023WZ93_RUBRA</name>
<dbReference type="InterPro" id="IPR001943">
    <property type="entry name" value="UVR_dom"/>
</dbReference>
<dbReference type="NCBIfam" id="TIGR00573">
    <property type="entry name" value="dnaq"/>
    <property type="match status" value="1"/>
</dbReference>
<dbReference type="NCBIfam" id="NF005906">
    <property type="entry name" value="PRK07883.1-4"/>
    <property type="match status" value="1"/>
</dbReference>
<dbReference type="PROSITE" id="PS50164">
    <property type="entry name" value="GIY_YIG"/>
    <property type="match status" value="1"/>
</dbReference>
<dbReference type="InterPro" id="IPR036397">
    <property type="entry name" value="RNaseH_sf"/>
</dbReference>
<dbReference type="FunFam" id="3.30.420.10:FF:000045">
    <property type="entry name" value="3'-5' exonuclease DinG"/>
    <property type="match status" value="1"/>
</dbReference>
<dbReference type="SUPFAM" id="SSF82771">
    <property type="entry name" value="GIY-YIG endonuclease"/>
    <property type="match status" value="1"/>
</dbReference>
<accession>A0A023WZ93</accession>
<dbReference type="InterPro" id="IPR036876">
    <property type="entry name" value="UVR_dom_sf"/>
</dbReference>
<dbReference type="GO" id="GO:0004527">
    <property type="term" value="F:exonuclease activity"/>
    <property type="evidence" value="ECO:0007669"/>
    <property type="project" value="UniProtKB-KW"/>
</dbReference>
<dbReference type="InterPro" id="IPR013520">
    <property type="entry name" value="Ribonucl_H"/>
</dbReference>
<evidence type="ECO:0000259" key="2">
    <source>
        <dbReference type="PROSITE" id="PS50151"/>
    </source>
</evidence>
<keyword evidence="1 4" id="KW-0269">Exonuclease</keyword>
<dbReference type="Pfam" id="PF01541">
    <property type="entry name" value="GIY-YIG"/>
    <property type="match status" value="1"/>
</dbReference>
<sequence>MSPSLYGFVRERGPVSPEEVASGFLSMPDLNGDARSRVELLTEGDPRFVWDEGLLRTADLGGCALREVPFVVFDLETTGSSAKEGRITEFGAVKLVGGEVREKFTTLVNPERHIDPFVTRLTGITDEMVAGAPKVGEVLPLFEEFVEGTVLVAHNARFDCAFVEAARGASLPNPVLDTLKLARMLVPGLRRYRLSSLATHLGVRQVPNHRAFADASVTAEVFVKLLSLLQKVGVGTVGEALALKGSKLAKIKPQKQHLAKDLPQTPGVYYFLDKDGVVLYVGKAKNLRSRVRTYFNGGDGRRKIGRLVEQVAEVSVRETGTELRALILEAKEIRRLLPRFNSAGRSDRPGWFLKLDTAQEYPVPERVPESEAEKEAVLIGPYRSARSVDACTEALGRIFPIRRCDGAPGGPDGPCFYGQLGRCGPCNGMSPEEYEREVVGGISALLRGEGGEEHLAALVAERSRLARALEFEAAARLRDLIAGIERVRFTRTLVKSEGLQAIVAPSTEPEVFEVFVLSGGRLVAHESFSRTDAGAVREFAASALKLARRPLAEGQGAGEARVVAAYLRRRAPFFEAAPLAVAGDLVSLVGRAVERSGEEEADAGAGKGE</sequence>
<evidence type="ECO:0000313" key="4">
    <source>
        <dbReference type="EMBL" id="AHY45537.1"/>
    </source>
</evidence>
<dbReference type="Pfam" id="PF02151">
    <property type="entry name" value="UVR"/>
    <property type="match status" value="1"/>
</dbReference>
<dbReference type="CDD" id="cd10434">
    <property type="entry name" value="GIY-YIG_UvrC_Cho"/>
    <property type="match status" value="1"/>
</dbReference>
<feature type="domain" description="GIY-YIG" evidence="3">
    <location>
        <begin position="264"/>
        <end position="342"/>
    </location>
</feature>
<dbReference type="SUPFAM" id="SSF53098">
    <property type="entry name" value="Ribonuclease H-like"/>
    <property type="match status" value="1"/>
</dbReference>
<dbReference type="PATRIC" id="fig|42256.3.peg.257"/>
<dbReference type="CDD" id="cd06127">
    <property type="entry name" value="DEDDh"/>
    <property type="match status" value="1"/>
</dbReference>
<dbReference type="InterPro" id="IPR050066">
    <property type="entry name" value="UvrABC_protein_C"/>
</dbReference>
<proteinExistence type="predicted"/>
<keyword evidence="1 4" id="KW-0378">Hydrolase</keyword>
<evidence type="ECO:0000256" key="1">
    <source>
        <dbReference type="ARBA" id="ARBA00022839"/>
    </source>
</evidence>
<dbReference type="HOGENOM" id="CLU_022933_0_0_11"/>
<dbReference type="InterPro" id="IPR006054">
    <property type="entry name" value="DnaQ"/>
</dbReference>
<dbReference type="STRING" id="42256.RradSPS_0254"/>
<evidence type="ECO:0000313" key="5">
    <source>
        <dbReference type="Proteomes" id="UP000025229"/>
    </source>
</evidence>
<dbReference type="Gene3D" id="3.30.420.10">
    <property type="entry name" value="Ribonuclease H-like superfamily/Ribonuclease H"/>
    <property type="match status" value="1"/>
</dbReference>
<dbReference type="SMART" id="SM00479">
    <property type="entry name" value="EXOIII"/>
    <property type="match status" value="1"/>
</dbReference>
<dbReference type="Gene3D" id="3.40.1440.10">
    <property type="entry name" value="GIY-YIG endonuclease"/>
    <property type="match status" value="1"/>
</dbReference>
<dbReference type="InterPro" id="IPR035901">
    <property type="entry name" value="GIY-YIG_endonuc_sf"/>
</dbReference>
<dbReference type="PROSITE" id="PS50151">
    <property type="entry name" value="UVR"/>
    <property type="match status" value="1"/>
</dbReference>
<dbReference type="GO" id="GO:0006289">
    <property type="term" value="P:nucleotide-excision repair"/>
    <property type="evidence" value="ECO:0007669"/>
    <property type="project" value="InterPro"/>
</dbReference>
<dbReference type="AlphaFoldDB" id="A0A023WZ93"/>
<dbReference type="PANTHER" id="PTHR30562">
    <property type="entry name" value="UVRC/OXIDOREDUCTASE"/>
    <property type="match status" value="1"/>
</dbReference>
<dbReference type="Pfam" id="PF00929">
    <property type="entry name" value="RNase_T"/>
    <property type="match status" value="1"/>
</dbReference>
<dbReference type="SMART" id="SM00465">
    <property type="entry name" value="GIYc"/>
    <property type="match status" value="1"/>
</dbReference>
<dbReference type="eggNOG" id="COG0322">
    <property type="taxonomic scope" value="Bacteria"/>
</dbReference>
<evidence type="ECO:0000259" key="3">
    <source>
        <dbReference type="PROSITE" id="PS50164"/>
    </source>
</evidence>
<organism evidence="4 5">
    <name type="scientific">Rubrobacter radiotolerans</name>
    <name type="common">Arthrobacter radiotolerans</name>
    <dbReference type="NCBI Taxonomy" id="42256"/>
    <lineage>
        <taxon>Bacteria</taxon>
        <taxon>Bacillati</taxon>
        <taxon>Actinomycetota</taxon>
        <taxon>Rubrobacteria</taxon>
        <taxon>Rubrobacterales</taxon>
        <taxon>Rubrobacteraceae</taxon>
        <taxon>Rubrobacter</taxon>
    </lineage>
</organism>
<dbReference type="GO" id="GO:0003677">
    <property type="term" value="F:DNA binding"/>
    <property type="evidence" value="ECO:0007669"/>
    <property type="project" value="InterPro"/>
</dbReference>
<gene>
    <name evidence="4" type="ORF">RradSPS_0254</name>
</gene>
<reference evidence="4 5" key="1">
    <citation type="submission" date="2014-03" db="EMBL/GenBank/DDBJ databases">
        <title>Complete genome sequence of the Radio-Resistant Rubrobacter radiotolerans RSPS-4.</title>
        <authorList>
            <person name="Egas C.C."/>
            <person name="Barroso C.C."/>
            <person name="Froufe H.J.C."/>
            <person name="Pacheco J.J."/>
            <person name="Albuquerque L.L."/>
            <person name="da Costa M.M.S."/>
        </authorList>
    </citation>
    <scope>NUCLEOTIDE SEQUENCE [LARGE SCALE GENOMIC DNA]</scope>
    <source>
        <strain evidence="4 5">RSPS-4</strain>
    </source>
</reference>
<keyword evidence="5" id="KW-1185">Reference proteome</keyword>
<dbReference type="PANTHER" id="PTHR30562:SF1">
    <property type="entry name" value="UVRABC SYSTEM PROTEIN C"/>
    <property type="match status" value="1"/>
</dbReference>
<dbReference type="GO" id="GO:0009380">
    <property type="term" value="C:excinuclease repair complex"/>
    <property type="evidence" value="ECO:0007669"/>
    <property type="project" value="TreeGrafter"/>
</dbReference>
<dbReference type="InterPro" id="IPR000305">
    <property type="entry name" value="GIY-YIG_endonuc"/>
</dbReference>
<dbReference type="InterPro" id="IPR012337">
    <property type="entry name" value="RNaseH-like_sf"/>
</dbReference>